<dbReference type="PANTHER" id="PTHR38044">
    <property type="entry name" value="BOUQUET FORMATION PROTEIN 4"/>
    <property type="match status" value="1"/>
</dbReference>
<protein>
    <submittedName>
        <fullName evidence="7">Alpha/Beta hydrolase protein</fullName>
    </submittedName>
</protein>
<dbReference type="GeneID" id="72009161"/>
<evidence type="ECO:0000256" key="3">
    <source>
        <dbReference type="ARBA" id="ARBA00022670"/>
    </source>
</evidence>
<dbReference type="SUPFAM" id="SSF53474">
    <property type="entry name" value="alpha/beta-Hydrolases"/>
    <property type="match status" value="1"/>
</dbReference>
<keyword evidence="4 7" id="KW-0378">Hydrolase</keyword>
<keyword evidence="8" id="KW-1185">Reference proteome</keyword>
<name>A0ABQ8KVX8_9APHY</name>
<dbReference type="InterPro" id="IPR037548">
    <property type="entry name" value="Bqt4"/>
</dbReference>
<dbReference type="Proteomes" id="UP000814176">
    <property type="component" value="Unassembled WGS sequence"/>
</dbReference>
<evidence type="ECO:0000256" key="6">
    <source>
        <dbReference type="SAM" id="MobiDB-lite"/>
    </source>
</evidence>
<dbReference type="InterPro" id="IPR036887">
    <property type="entry name" value="HTH_APSES_sf"/>
</dbReference>
<evidence type="ECO:0000256" key="5">
    <source>
        <dbReference type="ARBA" id="ARBA00023180"/>
    </source>
</evidence>
<evidence type="ECO:0000256" key="4">
    <source>
        <dbReference type="ARBA" id="ARBA00022801"/>
    </source>
</evidence>
<organism evidence="7 8">
    <name type="scientific">Rhodofomes roseus</name>
    <dbReference type="NCBI Taxonomy" id="34475"/>
    <lineage>
        <taxon>Eukaryota</taxon>
        <taxon>Fungi</taxon>
        <taxon>Dikarya</taxon>
        <taxon>Basidiomycota</taxon>
        <taxon>Agaricomycotina</taxon>
        <taxon>Agaricomycetes</taxon>
        <taxon>Polyporales</taxon>
        <taxon>Rhodofomes</taxon>
    </lineage>
</organism>
<evidence type="ECO:0000256" key="1">
    <source>
        <dbReference type="ARBA" id="ARBA00009431"/>
    </source>
</evidence>
<dbReference type="Gene3D" id="3.40.50.1820">
    <property type="entry name" value="alpha/beta hydrolase"/>
    <property type="match status" value="1"/>
</dbReference>
<dbReference type="RefSeq" id="XP_047784044.1">
    <property type="nucleotide sequence ID" value="XM_047928429.1"/>
</dbReference>
<feature type="compositionally biased region" description="Acidic residues" evidence="6">
    <location>
        <begin position="159"/>
        <end position="172"/>
    </location>
</feature>
<dbReference type="EMBL" id="JADCUA010000002">
    <property type="protein sequence ID" value="KAH9842997.1"/>
    <property type="molecule type" value="Genomic_DNA"/>
</dbReference>
<accession>A0ABQ8KVX8</accession>
<dbReference type="Pfam" id="PF00450">
    <property type="entry name" value="Peptidase_S10"/>
    <property type="match status" value="1"/>
</dbReference>
<sequence>MPALQRTGHACLFRRLDTGAVSLTTMFRAAFPNTSDDTKKLAANWVRTSFDLGGTNKGDRSCFAGTWLVDDYNVYDAIPVLARAEPDPTVVYRRSTRAQQPTREQSPAADKEPSRAPATRKTTAMPAAAKEELSYEVTEALIARRKAGREEERVRCAAEPEEEDEEELEPESGAEQQKNASPLAWGALAFAVGWGTRFWECTGHQATPNNAIYDCYCGSELNPYDLREKCDGELSDTLCYPITKHVVNYLNNPDTRALLGTDPTPENYTAADWELNSRFTSHLDQMFPTQYYLEALLERGVRVLIYVGVYDLFCNWVGNERMTLNMQWTGQAEFAAQPLREWKVDGTVAGLTRSAGPLTFVTVYGAGHMVPHDMPKESLELVNRWIARDPL</sequence>
<comment type="caution">
    <text evidence="7">The sequence shown here is derived from an EMBL/GenBank/DDBJ whole genome shotgun (WGS) entry which is preliminary data.</text>
</comment>
<keyword evidence="5" id="KW-0325">Glycoprotein</keyword>
<feature type="region of interest" description="Disordered" evidence="6">
    <location>
        <begin position="91"/>
        <end position="127"/>
    </location>
</feature>
<dbReference type="InterPro" id="IPR029058">
    <property type="entry name" value="AB_hydrolase_fold"/>
</dbReference>
<evidence type="ECO:0000313" key="7">
    <source>
        <dbReference type="EMBL" id="KAH9842997.1"/>
    </source>
</evidence>
<dbReference type="SUPFAM" id="SSF54616">
    <property type="entry name" value="DNA-binding domain of Mlu1-box binding protein MBP1"/>
    <property type="match status" value="1"/>
</dbReference>
<evidence type="ECO:0000313" key="8">
    <source>
        <dbReference type="Proteomes" id="UP000814176"/>
    </source>
</evidence>
<dbReference type="PANTHER" id="PTHR38044:SF1">
    <property type="entry name" value="BOUQUET FORMATION PROTEIN 4"/>
    <property type="match status" value="1"/>
</dbReference>
<feature type="region of interest" description="Disordered" evidence="6">
    <location>
        <begin position="151"/>
        <end position="179"/>
    </location>
</feature>
<dbReference type="InterPro" id="IPR001563">
    <property type="entry name" value="Peptidase_S10"/>
</dbReference>
<dbReference type="GO" id="GO:0016787">
    <property type="term" value="F:hydrolase activity"/>
    <property type="evidence" value="ECO:0007669"/>
    <property type="project" value="UniProtKB-KW"/>
</dbReference>
<proteinExistence type="inferred from homology"/>
<dbReference type="InterPro" id="IPR033124">
    <property type="entry name" value="Ser_caboxypep_his_AS"/>
</dbReference>
<evidence type="ECO:0000256" key="2">
    <source>
        <dbReference type="ARBA" id="ARBA00022645"/>
    </source>
</evidence>
<keyword evidence="3" id="KW-0645">Protease</keyword>
<gene>
    <name evidence="7" type="ORF">C8Q71DRAFT_877754</name>
</gene>
<dbReference type="PROSITE" id="PS00560">
    <property type="entry name" value="CARBOXYPEPT_SER_HIS"/>
    <property type="match status" value="1"/>
</dbReference>
<comment type="similarity">
    <text evidence="1">Belongs to the peptidase S10 family.</text>
</comment>
<reference evidence="7 8" key="1">
    <citation type="journal article" date="2021" name="Environ. Microbiol.">
        <title>Gene family expansions and transcriptome signatures uncover fungal adaptations to wood decay.</title>
        <authorList>
            <person name="Hage H."/>
            <person name="Miyauchi S."/>
            <person name="Viragh M."/>
            <person name="Drula E."/>
            <person name="Min B."/>
            <person name="Chaduli D."/>
            <person name="Navarro D."/>
            <person name="Favel A."/>
            <person name="Norest M."/>
            <person name="Lesage-Meessen L."/>
            <person name="Balint B."/>
            <person name="Merenyi Z."/>
            <person name="de Eugenio L."/>
            <person name="Morin E."/>
            <person name="Martinez A.T."/>
            <person name="Baldrian P."/>
            <person name="Stursova M."/>
            <person name="Martinez M.J."/>
            <person name="Novotny C."/>
            <person name="Magnuson J.K."/>
            <person name="Spatafora J.W."/>
            <person name="Maurice S."/>
            <person name="Pangilinan J."/>
            <person name="Andreopoulos W."/>
            <person name="LaButti K."/>
            <person name="Hundley H."/>
            <person name="Na H."/>
            <person name="Kuo A."/>
            <person name="Barry K."/>
            <person name="Lipzen A."/>
            <person name="Henrissat B."/>
            <person name="Riley R."/>
            <person name="Ahrendt S."/>
            <person name="Nagy L.G."/>
            <person name="Grigoriev I.V."/>
            <person name="Martin F."/>
            <person name="Rosso M.N."/>
        </authorList>
    </citation>
    <scope>NUCLEOTIDE SEQUENCE [LARGE SCALE GENOMIC DNA]</scope>
    <source>
        <strain evidence="7 8">CIRM-BRFM 1785</strain>
    </source>
</reference>
<keyword evidence="2" id="KW-0121">Carboxypeptidase</keyword>